<feature type="region of interest" description="Disordered" evidence="1">
    <location>
        <begin position="29"/>
        <end position="88"/>
    </location>
</feature>
<protein>
    <submittedName>
        <fullName evidence="3">Uncharacterized protein</fullName>
    </submittedName>
</protein>
<accession>A0ABU7KLZ7</accession>
<dbReference type="PROSITE" id="PS51257">
    <property type="entry name" value="PROKAR_LIPOPROTEIN"/>
    <property type="match status" value="1"/>
</dbReference>
<dbReference type="Proteomes" id="UP001348641">
    <property type="component" value="Unassembled WGS sequence"/>
</dbReference>
<dbReference type="EMBL" id="JAUUCC010000011">
    <property type="protein sequence ID" value="MEE2050152.1"/>
    <property type="molecule type" value="Genomic_DNA"/>
</dbReference>
<reference evidence="3 4" key="1">
    <citation type="submission" date="2023-07" db="EMBL/GenBank/DDBJ databases">
        <authorList>
            <person name="Girao M."/>
            <person name="Carvalho M.F."/>
        </authorList>
    </citation>
    <scope>NUCLEOTIDE SEQUENCE [LARGE SCALE GENOMIC DNA]</scope>
    <source>
        <strain evidence="3 4">66/93</strain>
    </source>
</reference>
<name>A0ABU7KLZ7_9ACTN</name>
<evidence type="ECO:0000256" key="2">
    <source>
        <dbReference type="SAM" id="SignalP"/>
    </source>
</evidence>
<feature type="compositionally biased region" description="Acidic residues" evidence="1">
    <location>
        <begin position="37"/>
        <end position="88"/>
    </location>
</feature>
<sequence length="88" mass="9357">MPTTFHRSRTLLAAGAIAVTAVLGLAACENTAGGEGDSVDSEEMTDDMSEEMTEESGEDDMSEDPMGDDMSEEPMDEGMDEEPMDDEG</sequence>
<feature type="signal peptide" evidence="2">
    <location>
        <begin position="1"/>
        <end position="26"/>
    </location>
</feature>
<dbReference type="RefSeq" id="WP_330157394.1">
    <property type="nucleotide sequence ID" value="NZ_BAAAJA010000028.1"/>
</dbReference>
<evidence type="ECO:0000313" key="3">
    <source>
        <dbReference type="EMBL" id="MEE2050152.1"/>
    </source>
</evidence>
<gene>
    <name evidence="3" type="ORF">Q8A49_06550</name>
</gene>
<organism evidence="3 4">
    <name type="scientific">Nocardiopsis tropica</name>
    <dbReference type="NCBI Taxonomy" id="109330"/>
    <lineage>
        <taxon>Bacteria</taxon>
        <taxon>Bacillati</taxon>
        <taxon>Actinomycetota</taxon>
        <taxon>Actinomycetes</taxon>
        <taxon>Streptosporangiales</taxon>
        <taxon>Nocardiopsidaceae</taxon>
        <taxon>Nocardiopsis</taxon>
    </lineage>
</organism>
<proteinExistence type="predicted"/>
<keyword evidence="2" id="KW-0732">Signal</keyword>
<evidence type="ECO:0000256" key="1">
    <source>
        <dbReference type="SAM" id="MobiDB-lite"/>
    </source>
</evidence>
<comment type="caution">
    <text evidence="3">The sequence shown here is derived from an EMBL/GenBank/DDBJ whole genome shotgun (WGS) entry which is preliminary data.</text>
</comment>
<evidence type="ECO:0000313" key="4">
    <source>
        <dbReference type="Proteomes" id="UP001348641"/>
    </source>
</evidence>
<feature type="chain" id="PRO_5046316475" evidence="2">
    <location>
        <begin position="27"/>
        <end position="88"/>
    </location>
</feature>